<evidence type="ECO:0000256" key="2">
    <source>
        <dbReference type="ARBA" id="ARBA00022690"/>
    </source>
</evidence>
<dbReference type="SMART" id="SM00269">
    <property type="entry name" value="BowB"/>
    <property type="match status" value="1"/>
</dbReference>
<dbReference type="InterPro" id="IPR035995">
    <property type="entry name" value="Bowman-Birk_prot_inh"/>
</dbReference>
<keyword evidence="3 6" id="KW-0722">Serine protease inhibitor</keyword>
<dbReference type="Pfam" id="PF00228">
    <property type="entry name" value="Bowman-Birk_leg"/>
    <property type="match status" value="1"/>
</dbReference>
<dbReference type="GO" id="GO:0005576">
    <property type="term" value="C:extracellular region"/>
    <property type="evidence" value="ECO:0007669"/>
    <property type="project" value="InterPro"/>
</dbReference>
<dbReference type="Proteomes" id="UP000525078">
    <property type="component" value="Unassembled WGS sequence"/>
</dbReference>
<dbReference type="CDD" id="cd00023">
    <property type="entry name" value="BBI"/>
    <property type="match status" value="1"/>
</dbReference>
<feature type="disulfide bond" evidence="5">
    <location>
        <begin position="58"/>
        <end position="107"/>
    </location>
</feature>
<feature type="disulfide bond" evidence="5">
    <location>
        <begin position="85"/>
        <end position="100"/>
    </location>
</feature>
<dbReference type="AlphaFoldDB" id="A0A7J6EGS5"/>
<gene>
    <name evidence="9" type="ORF">F8388_018559</name>
</gene>
<dbReference type="EMBL" id="JAATIP010000245">
    <property type="protein sequence ID" value="KAF4356879.1"/>
    <property type="molecule type" value="Genomic_DNA"/>
</dbReference>
<evidence type="ECO:0000313" key="10">
    <source>
        <dbReference type="Proteomes" id="UP000525078"/>
    </source>
</evidence>
<accession>A0A7J6EGS5</accession>
<evidence type="ECO:0000256" key="7">
    <source>
        <dbReference type="SAM" id="SignalP"/>
    </source>
</evidence>
<name>A0A7J6EGS5_CANSA</name>
<dbReference type="SUPFAM" id="SSF57247">
    <property type="entry name" value="Bowman-Birk inhibitor, BBI"/>
    <property type="match status" value="1"/>
</dbReference>
<feature type="disulfide bond" evidence="5">
    <location>
        <begin position="81"/>
        <end position="88"/>
    </location>
</feature>
<organism evidence="9 10">
    <name type="scientific">Cannabis sativa</name>
    <name type="common">Hemp</name>
    <name type="synonym">Marijuana</name>
    <dbReference type="NCBI Taxonomy" id="3483"/>
    <lineage>
        <taxon>Eukaryota</taxon>
        <taxon>Viridiplantae</taxon>
        <taxon>Streptophyta</taxon>
        <taxon>Embryophyta</taxon>
        <taxon>Tracheophyta</taxon>
        <taxon>Spermatophyta</taxon>
        <taxon>Magnoliopsida</taxon>
        <taxon>eudicotyledons</taxon>
        <taxon>Gunneridae</taxon>
        <taxon>Pentapetalae</taxon>
        <taxon>rosids</taxon>
        <taxon>fabids</taxon>
        <taxon>Rosales</taxon>
        <taxon>Cannabaceae</taxon>
        <taxon>Cannabis</taxon>
    </lineage>
</organism>
<evidence type="ECO:0000259" key="8">
    <source>
        <dbReference type="SMART" id="SM00269"/>
    </source>
</evidence>
<dbReference type="Gene3D" id="2.10.69.10">
    <property type="entry name" value="Cysteine Protease (Bromelain) Inhibitor, subunit H"/>
    <property type="match status" value="1"/>
</dbReference>
<dbReference type="InterPro" id="IPR000877">
    <property type="entry name" value="Prot_inh_BBI"/>
</dbReference>
<feature type="domain" description="Bowman-Birk serine protease inhibitors family" evidence="8">
    <location>
        <begin position="54"/>
        <end position="111"/>
    </location>
</feature>
<feature type="chain" id="PRO_5029908355" description="Bowman-Birk serine protease inhibitors family domain-containing protein" evidence="7">
    <location>
        <begin position="22"/>
        <end position="128"/>
    </location>
</feature>
<keyword evidence="4 5" id="KW-1015">Disulfide bond</keyword>
<feature type="disulfide bond" evidence="5">
    <location>
        <begin position="54"/>
        <end position="111"/>
    </location>
</feature>
<proteinExistence type="inferred from homology"/>
<protein>
    <recommendedName>
        <fullName evidence="8">Bowman-Birk serine protease inhibitors family domain-containing protein</fullName>
    </recommendedName>
</protein>
<evidence type="ECO:0000256" key="5">
    <source>
        <dbReference type="PIRSR" id="PIRSR600877-51"/>
    </source>
</evidence>
<reference evidence="9 10" key="1">
    <citation type="journal article" date="2020" name="bioRxiv">
        <title>Sequence and annotation of 42 cannabis genomes reveals extensive copy number variation in cannabinoid synthesis and pathogen resistance genes.</title>
        <authorList>
            <person name="Mckernan K.J."/>
            <person name="Helbert Y."/>
            <person name="Kane L.T."/>
            <person name="Ebling H."/>
            <person name="Zhang L."/>
            <person name="Liu B."/>
            <person name="Eaton Z."/>
            <person name="Mclaughlin S."/>
            <person name="Kingan S."/>
            <person name="Baybayan P."/>
            <person name="Concepcion G."/>
            <person name="Jordan M."/>
            <person name="Riva A."/>
            <person name="Barbazuk W."/>
            <person name="Harkins T."/>
        </authorList>
    </citation>
    <scope>NUCLEOTIDE SEQUENCE [LARGE SCALE GENOMIC DNA]</scope>
    <source>
        <strain evidence="10">cv. Jamaican Lion 4</strain>
        <tissue evidence="9">Leaf</tissue>
    </source>
</reference>
<evidence type="ECO:0000256" key="6">
    <source>
        <dbReference type="RuleBase" id="RU003856"/>
    </source>
</evidence>
<keyword evidence="2 6" id="KW-0646">Protease inhibitor</keyword>
<sequence length="128" mass="14207">MAFPKFFIPTLLLLLLQVALATVHARSVAFSQLSDLEVPQSGIMNNEYEYTPSCCDNCVCENKESLSSSSCVCNDVRKGFCPKSCSMCLCTRSQPPHCRCTDQIKSCPSKCTNAHHDFQTLLAINNNY</sequence>
<comment type="caution">
    <text evidence="9">The sequence shown here is derived from an EMBL/GenBank/DDBJ whole genome shotgun (WGS) entry which is preliminary data.</text>
</comment>
<comment type="similarity">
    <text evidence="1 6">Belongs to the Bowman-Birk serine protease inhibitor family.</text>
</comment>
<feature type="disulfide bond" evidence="5">
    <location>
        <begin position="60"/>
        <end position="71"/>
    </location>
</feature>
<feature type="signal peptide" evidence="7">
    <location>
        <begin position="1"/>
        <end position="21"/>
    </location>
</feature>
<dbReference type="GO" id="GO:0004867">
    <property type="term" value="F:serine-type endopeptidase inhibitor activity"/>
    <property type="evidence" value="ECO:0007669"/>
    <property type="project" value="UniProtKB-KW"/>
</dbReference>
<feature type="disulfide bond" evidence="5">
    <location>
        <begin position="90"/>
        <end position="98"/>
    </location>
</feature>
<keyword evidence="7" id="KW-0732">Signal</keyword>
<evidence type="ECO:0000256" key="3">
    <source>
        <dbReference type="ARBA" id="ARBA00022900"/>
    </source>
</evidence>
<feature type="disulfide bond" evidence="5">
    <location>
        <begin position="55"/>
        <end position="73"/>
    </location>
</feature>
<evidence type="ECO:0000256" key="4">
    <source>
        <dbReference type="ARBA" id="ARBA00023157"/>
    </source>
</evidence>
<evidence type="ECO:0000256" key="1">
    <source>
        <dbReference type="ARBA" id="ARBA00008506"/>
    </source>
</evidence>
<evidence type="ECO:0000313" key="9">
    <source>
        <dbReference type="EMBL" id="KAF4356879.1"/>
    </source>
</evidence>